<proteinExistence type="inferred from homology"/>
<organism evidence="10 11">
    <name type="scientific">Schistosoma mekongi</name>
    <name type="common">Parasitic worm</name>
    <dbReference type="NCBI Taxonomy" id="38744"/>
    <lineage>
        <taxon>Eukaryota</taxon>
        <taxon>Metazoa</taxon>
        <taxon>Spiralia</taxon>
        <taxon>Lophotrochozoa</taxon>
        <taxon>Platyhelminthes</taxon>
        <taxon>Trematoda</taxon>
        <taxon>Digenea</taxon>
        <taxon>Strigeidida</taxon>
        <taxon>Schistosomatoidea</taxon>
        <taxon>Schistosomatidae</taxon>
        <taxon>Schistosoma</taxon>
    </lineage>
</organism>
<evidence type="ECO:0000256" key="5">
    <source>
        <dbReference type="ARBA" id="ARBA00022660"/>
    </source>
</evidence>
<evidence type="ECO:0000256" key="3">
    <source>
        <dbReference type="ARBA" id="ARBA00014109"/>
    </source>
</evidence>
<dbReference type="GO" id="GO:0045271">
    <property type="term" value="C:respiratory chain complex I"/>
    <property type="evidence" value="ECO:0007669"/>
    <property type="project" value="UniProtKB-ARBA"/>
</dbReference>
<dbReference type="PANTHER" id="PTHR13094">
    <property type="entry name" value="NADH-UBIQUINONE OXIDOREDUCTASE PDSW SUBUNIT"/>
    <property type="match status" value="1"/>
</dbReference>
<keyword evidence="9" id="KW-0472">Membrane</keyword>
<evidence type="ECO:0000256" key="1">
    <source>
        <dbReference type="ARBA" id="ARBA00004443"/>
    </source>
</evidence>
<comment type="subcellular location">
    <subcellularLocation>
        <location evidence="1">Mitochondrion inner membrane</location>
        <topology evidence="1">Peripheral membrane protein</topology>
        <orientation evidence="1">Matrix side</orientation>
    </subcellularLocation>
</comment>
<keyword evidence="7" id="KW-0249">Electron transport</keyword>
<evidence type="ECO:0000256" key="7">
    <source>
        <dbReference type="ARBA" id="ARBA00022982"/>
    </source>
</evidence>
<name>A0AAE1Z7E4_SCHME</name>
<evidence type="ECO:0000313" key="11">
    <source>
        <dbReference type="Proteomes" id="UP001292079"/>
    </source>
</evidence>
<accession>A0AAE1Z7E4</accession>
<evidence type="ECO:0000256" key="8">
    <source>
        <dbReference type="ARBA" id="ARBA00023128"/>
    </source>
</evidence>
<protein>
    <recommendedName>
        <fullName evidence="3">NADH dehydrogenase [ubiquinone] 1 beta subcomplex subunit 10</fullName>
    </recommendedName>
</protein>
<sequence length="212" mass="24957">MGGSGHDESDDVTRESLYKEFKSHIGYKTKVIIGAVVDLPVALFREHVVDKVRTPYPYYHKRYNRVPTIDQCLTDDLVCLEEADQQYRRDRLVDINIVRVLRNRKNQCILWHKYDPEDVDRFCGPLISDYENAAVNYFIKYGELHHSANVADVFMKQKHRMLWERRYGPVGEESEERKRLLAAAEATLKDKNTVSKIREIGFSRYVPKEFRS</sequence>
<dbReference type="GO" id="GO:0005743">
    <property type="term" value="C:mitochondrial inner membrane"/>
    <property type="evidence" value="ECO:0007669"/>
    <property type="project" value="UniProtKB-SubCell"/>
</dbReference>
<comment type="similarity">
    <text evidence="2">Belongs to the complex I NDUFB10 subunit family.</text>
</comment>
<gene>
    <name evidence="10" type="ORF">MN116_008409</name>
</gene>
<evidence type="ECO:0000256" key="6">
    <source>
        <dbReference type="ARBA" id="ARBA00022792"/>
    </source>
</evidence>
<dbReference type="InterPro" id="IPR039993">
    <property type="entry name" value="NDUFB10"/>
</dbReference>
<dbReference type="EMBL" id="JALJAT010000007">
    <property type="protein sequence ID" value="KAK4468254.1"/>
    <property type="molecule type" value="Genomic_DNA"/>
</dbReference>
<evidence type="ECO:0000256" key="9">
    <source>
        <dbReference type="ARBA" id="ARBA00023136"/>
    </source>
</evidence>
<dbReference type="Pfam" id="PF10249">
    <property type="entry name" value="NDUFB10"/>
    <property type="match status" value="1"/>
</dbReference>
<evidence type="ECO:0000313" key="10">
    <source>
        <dbReference type="EMBL" id="KAK4468254.1"/>
    </source>
</evidence>
<dbReference type="Proteomes" id="UP001292079">
    <property type="component" value="Unassembled WGS sequence"/>
</dbReference>
<dbReference type="InterPro" id="IPR019377">
    <property type="entry name" value="NADH_UbQ_OxRdtase_su10"/>
</dbReference>
<comment type="caution">
    <text evidence="10">The sequence shown here is derived from an EMBL/GenBank/DDBJ whole genome shotgun (WGS) entry which is preliminary data.</text>
</comment>
<dbReference type="AlphaFoldDB" id="A0AAE1Z7E4"/>
<keyword evidence="4" id="KW-0813">Transport</keyword>
<reference evidence="10" key="1">
    <citation type="submission" date="2022-04" db="EMBL/GenBank/DDBJ databases">
        <authorList>
            <person name="Xu L."/>
            <person name="Lv Z."/>
        </authorList>
    </citation>
    <scope>NUCLEOTIDE SEQUENCE</scope>
    <source>
        <strain evidence="10">LV_2022a</strain>
    </source>
</reference>
<keyword evidence="8" id="KW-0496">Mitochondrion</keyword>
<keyword evidence="11" id="KW-1185">Reference proteome</keyword>
<keyword evidence="5" id="KW-0679">Respiratory chain</keyword>
<evidence type="ECO:0000256" key="4">
    <source>
        <dbReference type="ARBA" id="ARBA00022448"/>
    </source>
</evidence>
<evidence type="ECO:0000256" key="2">
    <source>
        <dbReference type="ARBA" id="ARBA00008317"/>
    </source>
</evidence>
<keyword evidence="6" id="KW-0999">Mitochondrion inner membrane</keyword>
<reference evidence="10" key="2">
    <citation type="journal article" date="2023" name="Infect Dis Poverty">
        <title>Chromosome-scale genome of the human blood fluke Schistosoma mekongi and its implications for public health.</title>
        <authorList>
            <person name="Zhou M."/>
            <person name="Xu L."/>
            <person name="Xu D."/>
            <person name="Chen W."/>
            <person name="Khan J."/>
            <person name="Hu Y."/>
            <person name="Huang H."/>
            <person name="Wei H."/>
            <person name="Zhang Y."/>
            <person name="Chusongsang P."/>
            <person name="Tanasarnprasert K."/>
            <person name="Hu X."/>
            <person name="Limpanont Y."/>
            <person name="Lv Z."/>
        </authorList>
    </citation>
    <scope>NUCLEOTIDE SEQUENCE</scope>
    <source>
        <strain evidence="10">LV_2022a</strain>
    </source>
</reference>
<dbReference type="PANTHER" id="PTHR13094:SF1">
    <property type="entry name" value="NADH DEHYDROGENASE [UBIQUINONE] 1 BETA SUBCOMPLEX SUBUNIT 10"/>
    <property type="match status" value="1"/>
</dbReference>